<keyword evidence="5" id="KW-1185">Reference proteome</keyword>
<dbReference type="AlphaFoldDB" id="A0A916YTY2"/>
<comment type="caution">
    <text evidence="4">The sequence shown here is derived from an EMBL/GenBank/DDBJ whole genome shotgun (WGS) entry which is preliminary data.</text>
</comment>
<dbReference type="FunFam" id="3.40.309.10:FF:000004">
    <property type="entry name" value="Succinate-semialdehyde dehydrogenase I"/>
    <property type="match status" value="1"/>
</dbReference>
<dbReference type="InterPro" id="IPR016163">
    <property type="entry name" value="Ald_DH_C"/>
</dbReference>
<evidence type="ECO:0000256" key="1">
    <source>
        <dbReference type="ARBA" id="ARBA00009986"/>
    </source>
</evidence>
<sequence>MNGFMYRNGRWEEAMDGRRKQVTNPATMEAVGSVPIASREDVALAVDAASEAFPAWSARPAAERSSLLYRAYEELIKSRDEVAEILTLEQGKPLSESKGEVQFAAEFLRWYSEEAKRNYGEMIPASVPNKRIMVIHQPIGVVGAITPWNFPVSMVTRKLAPALAAGCTVVLKPADSTPLSAVLLFQIFDRAGFPPGVANLVTGRGSVVGAEFMENPKVKKITFTGSTEVGKTLIRDSAQQVKKLSLELGGHAPFIICDDADLETAVDACLISKFRNAGQTCICANRIYVHHSIMSSFSEKLAERTGQLKLGAGLDPDVQIGPLIDEQALEKVDLQVQDAVTKGARIVIGGKRWKGEGLAGAFYEPTVLSHVDKTMKICSEETFGPVAPLIVFSTEEEVLQQANGIDYGLAAYVFTQDLGRSFRIAEGLEYGVIGVNDAAPSVAQAPFGGWKESGTGREGGQYGLAAFMEVKYISLGIG</sequence>
<proteinExistence type="inferred from homology"/>
<dbReference type="GO" id="GO:0004777">
    <property type="term" value="F:succinate-semialdehyde dehydrogenase (NAD+) activity"/>
    <property type="evidence" value="ECO:0007669"/>
    <property type="project" value="TreeGrafter"/>
</dbReference>
<dbReference type="PANTHER" id="PTHR43353:SF5">
    <property type="entry name" value="SUCCINATE-SEMIALDEHYDE DEHYDROGENASE, MITOCHONDRIAL"/>
    <property type="match status" value="1"/>
</dbReference>
<dbReference type="Gene3D" id="3.40.309.10">
    <property type="entry name" value="Aldehyde Dehydrogenase, Chain A, domain 2"/>
    <property type="match status" value="1"/>
</dbReference>
<reference evidence="4" key="1">
    <citation type="journal article" date="2014" name="Int. J. Syst. Evol. Microbiol.">
        <title>Complete genome sequence of Corynebacterium casei LMG S-19264T (=DSM 44701T), isolated from a smear-ripened cheese.</title>
        <authorList>
            <consortium name="US DOE Joint Genome Institute (JGI-PGF)"/>
            <person name="Walter F."/>
            <person name="Albersmeier A."/>
            <person name="Kalinowski J."/>
            <person name="Ruckert C."/>
        </authorList>
    </citation>
    <scope>NUCLEOTIDE SEQUENCE</scope>
    <source>
        <strain evidence="4">CGMCC 1.15178</strain>
    </source>
</reference>
<evidence type="ECO:0000313" key="5">
    <source>
        <dbReference type="Proteomes" id="UP000612456"/>
    </source>
</evidence>
<dbReference type="InterPro" id="IPR050740">
    <property type="entry name" value="Aldehyde_DH_Superfamily"/>
</dbReference>
<dbReference type="PANTHER" id="PTHR43353">
    <property type="entry name" value="SUCCINATE-SEMIALDEHYDE DEHYDROGENASE, MITOCHONDRIAL"/>
    <property type="match status" value="1"/>
</dbReference>
<dbReference type="Gene3D" id="3.40.605.10">
    <property type="entry name" value="Aldehyde Dehydrogenase, Chain A, domain 1"/>
    <property type="match status" value="1"/>
</dbReference>
<reference evidence="4" key="2">
    <citation type="submission" date="2020-09" db="EMBL/GenBank/DDBJ databases">
        <authorList>
            <person name="Sun Q."/>
            <person name="Zhou Y."/>
        </authorList>
    </citation>
    <scope>NUCLEOTIDE SEQUENCE</scope>
    <source>
        <strain evidence="4">CGMCC 1.15178</strain>
    </source>
</reference>
<protein>
    <submittedName>
        <fullName evidence="4">NAD-dependent succinate-semialdehyde dehydrogenase</fullName>
    </submittedName>
</protein>
<dbReference type="RefSeq" id="WP_188991330.1">
    <property type="nucleotide sequence ID" value="NZ_BMHP01000001.1"/>
</dbReference>
<dbReference type="SUPFAM" id="SSF53720">
    <property type="entry name" value="ALDH-like"/>
    <property type="match status" value="1"/>
</dbReference>
<evidence type="ECO:0000313" key="4">
    <source>
        <dbReference type="EMBL" id="GGD61655.1"/>
    </source>
</evidence>
<dbReference type="FunFam" id="3.40.605.10:FF:000005">
    <property type="entry name" value="Succinate-semialdehyde dehydrogenase I"/>
    <property type="match status" value="1"/>
</dbReference>
<dbReference type="InterPro" id="IPR016160">
    <property type="entry name" value="Ald_DH_CS_CYS"/>
</dbReference>
<evidence type="ECO:0000259" key="3">
    <source>
        <dbReference type="Pfam" id="PF00171"/>
    </source>
</evidence>
<name>A0A916YTY2_9BACL</name>
<dbReference type="InterPro" id="IPR016161">
    <property type="entry name" value="Ald_DH/histidinol_DH"/>
</dbReference>
<organism evidence="4 5">
    <name type="scientific">Paenibacillus nasutitermitis</name>
    <dbReference type="NCBI Taxonomy" id="1652958"/>
    <lineage>
        <taxon>Bacteria</taxon>
        <taxon>Bacillati</taxon>
        <taxon>Bacillota</taxon>
        <taxon>Bacilli</taxon>
        <taxon>Bacillales</taxon>
        <taxon>Paenibacillaceae</taxon>
        <taxon>Paenibacillus</taxon>
    </lineage>
</organism>
<keyword evidence="2" id="KW-0560">Oxidoreductase</keyword>
<dbReference type="GO" id="GO:0009450">
    <property type="term" value="P:gamma-aminobutyric acid catabolic process"/>
    <property type="evidence" value="ECO:0007669"/>
    <property type="project" value="TreeGrafter"/>
</dbReference>
<dbReference type="InterPro" id="IPR016162">
    <property type="entry name" value="Ald_DH_N"/>
</dbReference>
<evidence type="ECO:0000256" key="2">
    <source>
        <dbReference type="ARBA" id="ARBA00023002"/>
    </source>
</evidence>
<dbReference type="Proteomes" id="UP000612456">
    <property type="component" value="Unassembled WGS sequence"/>
</dbReference>
<dbReference type="EMBL" id="BMHP01000001">
    <property type="protein sequence ID" value="GGD61655.1"/>
    <property type="molecule type" value="Genomic_DNA"/>
</dbReference>
<dbReference type="CDD" id="cd07103">
    <property type="entry name" value="ALDH_F5_SSADH_GabD"/>
    <property type="match status" value="1"/>
</dbReference>
<gene>
    <name evidence="4" type="primary">gadD</name>
    <name evidence="4" type="ORF">GCM10010911_19410</name>
</gene>
<dbReference type="PROSITE" id="PS00070">
    <property type="entry name" value="ALDEHYDE_DEHYDR_CYS"/>
    <property type="match status" value="1"/>
</dbReference>
<accession>A0A916YTY2</accession>
<feature type="domain" description="Aldehyde dehydrogenase" evidence="3">
    <location>
        <begin position="13"/>
        <end position="473"/>
    </location>
</feature>
<dbReference type="Pfam" id="PF00171">
    <property type="entry name" value="Aldedh"/>
    <property type="match status" value="1"/>
</dbReference>
<comment type="similarity">
    <text evidence="1">Belongs to the aldehyde dehydrogenase family.</text>
</comment>
<dbReference type="InterPro" id="IPR015590">
    <property type="entry name" value="Aldehyde_DH_dom"/>
</dbReference>